<dbReference type="EMBL" id="PUHY01000012">
    <property type="protein sequence ID" value="PQO31991.1"/>
    <property type="molecule type" value="Genomic_DNA"/>
</dbReference>
<evidence type="ECO:0000256" key="1">
    <source>
        <dbReference type="ARBA" id="ARBA00012528"/>
    </source>
</evidence>
<evidence type="ECO:0000256" key="2">
    <source>
        <dbReference type="SAM" id="Phobius"/>
    </source>
</evidence>
<comment type="caution">
    <text evidence="4">The sequence shown here is derived from an EMBL/GenBank/DDBJ whole genome shotgun (WGS) entry which is preliminary data.</text>
</comment>
<dbReference type="InterPro" id="IPR029787">
    <property type="entry name" value="Nucleotide_cyclase"/>
</dbReference>
<name>A0A2S8FIL2_9BACT</name>
<dbReference type="Gene3D" id="3.30.70.270">
    <property type="match status" value="2"/>
</dbReference>
<dbReference type="OrthoDB" id="243535at2"/>
<organism evidence="4 5">
    <name type="scientific">Blastopirellula marina</name>
    <dbReference type="NCBI Taxonomy" id="124"/>
    <lineage>
        <taxon>Bacteria</taxon>
        <taxon>Pseudomonadati</taxon>
        <taxon>Planctomycetota</taxon>
        <taxon>Planctomycetia</taxon>
        <taxon>Pirellulales</taxon>
        <taxon>Pirellulaceae</taxon>
        <taxon>Blastopirellula</taxon>
    </lineage>
</organism>
<evidence type="ECO:0000259" key="3">
    <source>
        <dbReference type="PROSITE" id="PS50887"/>
    </source>
</evidence>
<dbReference type="InterPro" id="IPR000160">
    <property type="entry name" value="GGDEF_dom"/>
</dbReference>
<dbReference type="CDD" id="cd01949">
    <property type="entry name" value="GGDEF"/>
    <property type="match status" value="1"/>
</dbReference>
<dbReference type="GO" id="GO:1902201">
    <property type="term" value="P:negative regulation of bacterial-type flagellum-dependent cell motility"/>
    <property type="evidence" value="ECO:0007669"/>
    <property type="project" value="TreeGrafter"/>
</dbReference>
<dbReference type="SMART" id="SM00267">
    <property type="entry name" value="GGDEF"/>
    <property type="match status" value="1"/>
</dbReference>
<dbReference type="RefSeq" id="WP_105331004.1">
    <property type="nucleotide sequence ID" value="NZ_PUHY01000012.1"/>
</dbReference>
<reference evidence="4 5" key="1">
    <citation type="submission" date="2018-02" db="EMBL/GenBank/DDBJ databases">
        <title>Comparative genomes isolates from brazilian mangrove.</title>
        <authorList>
            <person name="Araujo J.E."/>
            <person name="Taketani R.G."/>
            <person name="Silva M.C.P."/>
            <person name="Loureco M.V."/>
            <person name="Andreote F.D."/>
        </authorList>
    </citation>
    <scope>NUCLEOTIDE SEQUENCE [LARGE SCALE GENOMIC DNA]</scope>
    <source>
        <strain evidence="4 5">Hex-1 MGV</strain>
    </source>
</reference>
<dbReference type="GO" id="GO:0052621">
    <property type="term" value="F:diguanylate cyclase activity"/>
    <property type="evidence" value="ECO:0007669"/>
    <property type="project" value="UniProtKB-EC"/>
</dbReference>
<gene>
    <name evidence="4" type="ORF">C5Y83_17230</name>
</gene>
<feature type="domain" description="GGDEF" evidence="3">
    <location>
        <begin position="174"/>
        <end position="307"/>
    </location>
</feature>
<keyword evidence="2" id="KW-1133">Transmembrane helix</keyword>
<dbReference type="GO" id="GO:0043709">
    <property type="term" value="P:cell adhesion involved in single-species biofilm formation"/>
    <property type="evidence" value="ECO:0007669"/>
    <property type="project" value="TreeGrafter"/>
</dbReference>
<dbReference type="AlphaFoldDB" id="A0A2S8FIL2"/>
<dbReference type="GO" id="GO:0005886">
    <property type="term" value="C:plasma membrane"/>
    <property type="evidence" value="ECO:0007669"/>
    <property type="project" value="TreeGrafter"/>
</dbReference>
<dbReference type="Pfam" id="PF00990">
    <property type="entry name" value="GGDEF"/>
    <property type="match status" value="2"/>
</dbReference>
<dbReference type="Proteomes" id="UP000238322">
    <property type="component" value="Unassembled WGS sequence"/>
</dbReference>
<dbReference type="InterPro" id="IPR043128">
    <property type="entry name" value="Rev_trsase/Diguanyl_cyclase"/>
</dbReference>
<sequence length="504" mass="55995">MPEFTLFHAIQCGLFFGIGFLASAWLNLPIGRKKSVVESDQHAVDEPAPDSCASSELEDMVQCVVESVQTLADGMRTDVQEHSQSVERINNDLTTISGVADVEGVARVIAHLIEANRHLDTRLSVAEARLLEQSQQLRSHRVEARTDALTGLPNRRVFDEELKRLFDHRRRLKDPACLIMIDIDHFKEFNDRRGHQAGDACLRSVGEVIWQTVQPLGGIVVRYGGEEFAVLFPKTEIFDAKIAAQRINHKIEKLAVPYEETTLEVTVSLGVAELFHDATPEDWLSRADRALYDAKRRGRNRACWHDSHGCHEIPKGNDESSVTSEEHDVPVAMSGREEFLRDVDRRLAMFHRKQNPLGIFIVNIDPLDENVMVGPNDFKAIEEGVHEELKIVLREMDHVCKLSKMQYGALLPTAGEVETAAVAERARNSISQLQFETPEGVVRITVTCGVAEAMDGDSGKKLVSRAEACVRLGGEIGGNVVIRSDKDGAMSEAEQETASPVIAK</sequence>
<accession>A0A2S8FIL2</accession>
<protein>
    <recommendedName>
        <fullName evidence="1">diguanylate cyclase</fullName>
        <ecNumber evidence="1">2.7.7.65</ecNumber>
    </recommendedName>
</protein>
<keyword evidence="2" id="KW-0472">Membrane</keyword>
<dbReference type="SUPFAM" id="SSF55073">
    <property type="entry name" value="Nucleotide cyclase"/>
    <property type="match status" value="2"/>
</dbReference>
<dbReference type="PROSITE" id="PS50887">
    <property type="entry name" value="GGDEF"/>
    <property type="match status" value="2"/>
</dbReference>
<evidence type="ECO:0000313" key="4">
    <source>
        <dbReference type="EMBL" id="PQO31991.1"/>
    </source>
</evidence>
<feature type="transmembrane region" description="Helical" evidence="2">
    <location>
        <begin position="6"/>
        <end position="26"/>
    </location>
</feature>
<proteinExistence type="predicted"/>
<dbReference type="EC" id="2.7.7.65" evidence="1"/>
<dbReference type="InterPro" id="IPR050469">
    <property type="entry name" value="Diguanylate_Cyclase"/>
</dbReference>
<feature type="domain" description="GGDEF" evidence="3">
    <location>
        <begin position="355"/>
        <end position="486"/>
    </location>
</feature>
<keyword evidence="2" id="KW-0812">Transmembrane</keyword>
<dbReference type="NCBIfam" id="TIGR00254">
    <property type="entry name" value="GGDEF"/>
    <property type="match status" value="1"/>
</dbReference>
<dbReference type="PANTHER" id="PTHR45138:SF24">
    <property type="entry name" value="DIGUANYLATE CYCLASE DGCC-RELATED"/>
    <property type="match status" value="1"/>
</dbReference>
<dbReference type="FunFam" id="3.30.70.270:FF:000001">
    <property type="entry name" value="Diguanylate cyclase domain protein"/>
    <property type="match status" value="1"/>
</dbReference>
<dbReference type="PANTHER" id="PTHR45138">
    <property type="entry name" value="REGULATORY COMPONENTS OF SENSORY TRANSDUCTION SYSTEM"/>
    <property type="match status" value="1"/>
</dbReference>
<evidence type="ECO:0000313" key="5">
    <source>
        <dbReference type="Proteomes" id="UP000238322"/>
    </source>
</evidence>